<keyword evidence="1" id="KW-1015">Disulfide bond</keyword>
<gene>
    <name evidence="4" type="ORF">HOLleu_44258</name>
</gene>
<dbReference type="InterPro" id="IPR033116">
    <property type="entry name" value="TRYPSIN_SER"/>
</dbReference>
<dbReference type="SUPFAM" id="SSF49854">
    <property type="entry name" value="Spermadhesin, CUB domain"/>
    <property type="match status" value="1"/>
</dbReference>
<evidence type="ECO:0000313" key="4">
    <source>
        <dbReference type="EMBL" id="KAJ8017997.1"/>
    </source>
</evidence>
<evidence type="ECO:0000256" key="2">
    <source>
        <dbReference type="ARBA" id="ARBA00024195"/>
    </source>
</evidence>
<dbReference type="SUPFAM" id="SSF50494">
    <property type="entry name" value="Trypsin-like serine proteases"/>
    <property type="match status" value="1"/>
</dbReference>
<dbReference type="Gene3D" id="2.40.10.10">
    <property type="entry name" value="Trypsin-like serine proteases"/>
    <property type="match status" value="1"/>
</dbReference>
<dbReference type="PANTHER" id="PTHR24252">
    <property type="entry name" value="ACROSIN-RELATED"/>
    <property type="match status" value="1"/>
</dbReference>
<feature type="domain" description="Peptidase S1" evidence="3">
    <location>
        <begin position="1"/>
        <end position="96"/>
    </location>
</feature>
<dbReference type="Pfam" id="PF00089">
    <property type="entry name" value="Trypsin"/>
    <property type="match status" value="1"/>
</dbReference>
<dbReference type="GO" id="GO:0006508">
    <property type="term" value="P:proteolysis"/>
    <property type="evidence" value="ECO:0007669"/>
    <property type="project" value="InterPro"/>
</dbReference>
<dbReference type="InterPro" id="IPR043504">
    <property type="entry name" value="Peptidase_S1_PA_chymotrypsin"/>
</dbReference>
<dbReference type="PROSITE" id="PS50240">
    <property type="entry name" value="TRYPSIN_DOM"/>
    <property type="match status" value="1"/>
</dbReference>
<keyword evidence="5" id="KW-1185">Reference proteome</keyword>
<dbReference type="OrthoDB" id="7863416at2759"/>
<dbReference type="InterPro" id="IPR001254">
    <property type="entry name" value="Trypsin_dom"/>
</dbReference>
<dbReference type="PROSITE" id="PS00135">
    <property type="entry name" value="TRYPSIN_SER"/>
    <property type="match status" value="1"/>
</dbReference>
<dbReference type="Gene3D" id="2.60.120.290">
    <property type="entry name" value="Spermadhesin, CUB domain"/>
    <property type="match status" value="1"/>
</dbReference>
<accession>A0A9Q0YDI2</accession>
<evidence type="ECO:0000259" key="3">
    <source>
        <dbReference type="PROSITE" id="PS50240"/>
    </source>
</evidence>
<dbReference type="InterPro" id="IPR035914">
    <property type="entry name" value="Sperma_CUB_dom_sf"/>
</dbReference>
<sequence length="348" mass="39559">MRLLQAQVPLINRTVCDQKLKALGSASITENMICAGIDEKSTCEGDSGGPLVCQEPDGRWTLVGITSWGYLCGEPESPSVFVRVSKFLAYIESVIQGADPVVSCEPVNSGCQMNVPYTETFATSQSQVEYYVDSLYRYYFQIDEFNATICGFFFKGCDQAIVPCRQYCESIHLPCLQYDYFCTFLPYGPPGEQWCIEGRDYCGEQSIHLSEDSRQQLMNPFFGNYNEANRDCIWLITGPVGYNIVVRVQFLSIEFYTHTLSVGRGRDPELRSSTIMKLYDQTQLVLVEDHEGWIRLETSNDRGYVGFAAQLMVTDNGNDTLFLFAMEIEVTMLWKKNCFYMYLNHVAI</sequence>
<dbReference type="Proteomes" id="UP001152320">
    <property type="component" value="Unassembled WGS sequence"/>
</dbReference>
<dbReference type="FunFam" id="2.40.10.10:FF:000002">
    <property type="entry name" value="Transmembrane protease serine"/>
    <property type="match status" value="1"/>
</dbReference>
<reference evidence="4" key="1">
    <citation type="submission" date="2021-10" db="EMBL/GenBank/DDBJ databases">
        <title>Tropical sea cucumber genome reveals ecological adaptation and Cuvierian tubules defense mechanism.</title>
        <authorList>
            <person name="Chen T."/>
        </authorList>
    </citation>
    <scope>NUCLEOTIDE SEQUENCE</scope>
    <source>
        <strain evidence="4">Nanhai2018</strain>
        <tissue evidence="4">Muscle</tissue>
    </source>
</reference>
<comment type="caution">
    <text evidence="4">The sequence shown here is derived from an EMBL/GenBank/DDBJ whole genome shotgun (WGS) entry which is preliminary data.</text>
</comment>
<dbReference type="GO" id="GO:0004252">
    <property type="term" value="F:serine-type endopeptidase activity"/>
    <property type="evidence" value="ECO:0007669"/>
    <property type="project" value="InterPro"/>
</dbReference>
<evidence type="ECO:0000256" key="1">
    <source>
        <dbReference type="ARBA" id="ARBA00023157"/>
    </source>
</evidence>
<dbReference type="InterPro" id="IPR009003">
    <property type="entry name" value="Peptidase_S1_PA"/>
</dbReference>
<dbReference type="PANTHER" id="PTHR24252:SF7">
    <property type="entry name" value="HYALIN"/>
    <property type="match status" value="1"/>
</dbReference>
<protein>
    <submittedName>
        <fullName evidence="4">Enteropeptidase</fullName>
    </submittedName>
</protein>
<proteinExistence type="inferred from homology"/>
<organism evidence="4 5">
    <name type="scientific">Holothuria leucospilota</name>
    <name type="common">Black long sea cucumber</name>
    <name type="synonym">Mertensiothuria leucospilota</name>
    <dbReference type="NCBI Taxonomy" id="206669"/>
    <lineage>
        <taxon>Eukaryota</taxon>
        <taxon>Metazoa</taxon>
        <taxon>Echinodermata</taxon>
        <taxon>Eleutherozoa</taxon>
        <taxon>Echinozoa</taxon>
        <taxon>Holothuroidea</taxon>
        <taxon>Aspidochirotacea</taxon>
        <taxon>Aspidochirotida</taxon>
        <taxon>Holothuriidae</taxon>
        <taxon>Holothuria</taxon>
    </lineage>
</organism>
<evidence type="ECO:0000313" key="5">
    <source>
        <dbReference type="Proteomes" id="UP001152320"/>
    </source>
</evidence>
<dbReference type="EMBL" id="JAIZAY010000740">
    <property type="protein sequence ID" value="KAJ8017997.1"/>
    <property type="molecule type" value="Genomic_DNA"/>
</dbReference>
<name>A0A9Q0YDI2_HOLLE</name>
<dbReference type="AlphaFoldDB" id="A0A9Q0YDI2"/>
<comment type="similarity">
    <text evidence="2">Belongs to the peptidase S1 family. CLIP subfamily.</text>
</comment>